<keyword evidence="4" id="KW-0238">DNA-binding</keyword>
<keyword evidence="8" id="KW-0614">Plasmid</keyword>
<evidence type="ECO:0000256" key="4">
    <source>
        <dbReference type="ARBA" id="ARBA00023125"/>
    </source>
</evidence>
<name>A0A7M2HBN7_9BURK</name>
<dbReference type="EMBL" id="CP062806">
    <property type="protein sequence ID" value="QOT82025.1"/>
    <property type="molecule type" value="Genomic_DNA"/>
</dbReference>
<dbReference type="PANTHER" id="PTHR30405">
    <property type="entry name" value="TRANSPOSASE"/>
    <property type="match status" value="1"/>
</dbReference>
<dbReference type="InterPro" id="IPR001959">
    <property type="entry name" value="Transposase"/>
</dbReference>
<evidence type="ECO:0000256" key="5">
    <source>
        <dbReference type="ARBA" id="ARBA00023172"/>
    </source>
</evidence>
<evidence type="ECO:0000256" key="3">
    <source>
        <dbReference type="ARBA" id="ARBA00022578"/>
    </source>
</evidence>
<dbReference type="RefSeq" id="WP_193692287.1">
    <property type="nucleotide sequence ID" value="NZ_CP062806.1"/>
</dbReference>
<comment type="similarity">
    <text evidence="1">In the C-terminal section; belongs to the transposase 35 family.</text>
</comment>
<organism evidence="8 9">
    <name type="scientific">Cupriavidus basilensis</name>
    <dbReference type="NCBI Taxonomy" id="68895"/>
    <lineage>
        <taxon>Bacteria</taxon>
        <taxon>Pseudomonadati</taxon>
        <taxon>Pseudomonadota</taxon>
        <taxon>Betaproteobacteria</taxon>
        <taxon>Burkholderiales</taxon>
        <taxon>Burkholderiaceae</taxon>
        <taxon>Cupriavidus</taxon>
    </lineage>
</organism>
<dbReference type="Pfam" id="PF07282">
    <property type="entry name" value="Cas12f1-like_TNB"/>
    <property type="match status" value="1"/>
</dbReference>
<evidence type="ECO:0000259" key="7">
    <source>
        <dbReference type="Pfam" id="PF07282"/>
    </source>
</evidence>
<accession>A0A7M2HBN7</accession>
<keyword evidence="3" id="KW-0815">Transposition</keyword>
<evidence type="ECO:0000313" key="8">
    <source>
        <dbReference type="EMBL" id="QOT82025.1"/>
    </source>
</evidence>
<sequence length="364" mass="40831">METVKTLKLRIKDKHAKAMLAMARDVNTVWNFCNETQYRSLKRYCNRPKVWLSGFDLQKLTAGFSKCEGVRVDSRTVQETCKEFATRLKQFRRQKLNWRVSNRKSPKYSLGWVPFKGEGIKYKNGQLHFNGLQIGLWDSYGLSKYELGAGSFNEDSRGRWYVNIAVKVEVEEKRVPDGSGVIGIDLGLKTLATYSDGEKFEPKRFYRESEQALGIAQRANKKRRVKAIHAKIANQRKDAIHKETSALVKRHACIFVGNVNAKALAKTRMAKSVHDAAWTTFRTQLKYKAIRQCVVFAEVNEAFSTQTCSCCGVISASSPKGRAGLGIRQWTCCSCGSVHDRDTNAARNSARLGLQALAGGISGG</sequence>
<dbReference type="Pfam" id="PF01385">
    <property type="entry name" value="OrfB_IS605"/>
    <property type="match status" value="1"/>
</dbReference>
<evidence type="ECO:0000256" key="1">
    <source>
        <dbReference type="ARBA" id="ARBA00008761"/>
    </source>
</evidence>
<comment type="similarity">
    <text evidence="2">In the N-terminal section; belongs to the transposase 2 family.</text>
</comment>
<dbReference type="InterPro" id="IPR010095">
    <property type="entry name" value="Cas12f1-like_TNB"/>
</dbReference>
<dbReference type="Proteomes" id="UP000397656">
    <property type="component" value="Plasmid pRK1-2"/>
</dbReference>
<evidence type="ECO:0000259" key="6">
    <source>
        <dbReference type="Pfam" id="PF01385"/>
    </source>
</evidence>
<dbReference type="GO" id="GO:0032196">
    <property type="term" value="P:transposition"/>
    <property type="evidence" value="ECO:0007669"/>
    <property type="project" value="UniProtKB-KW"/>
</dbReference>
<proteinExistence type="inferred from homology"/>
<geneLocation type="plasmid" evidence="8 9">
    <name>pRK1-2</name>
</geneLocation>
<dbReference type="GeneID" id="98406695"/>
<protein>
    <submittedName>
        <fullName evidence="8">Transposase</fullName>
    </submittedName>
</protein>
<dbReference type="InterPro" id="IPR051399">
    <property type="entry name" value="RNA-guided_DNA_endo/Transpos"/>
</dbReference>
<dbReference type="AlphaFoldDB" id="A0A7M2HBN7"/>
<reference evidence="8 9" key="1">
    <citation type="submission" date="2020-10" db="EMBL/GenBank/DDBJ databases">
        <title>Complete genome sequence of Cupriavidus basilensis CCUG 49340T.</title>
        <authorList>
            <person name="Salva-Serra F."/>
            <person name="Donoso R.A."/>
            <person name="Cho K.H."/>
            <person name="Yoo J.A."/>
            <person name="Lee K."/>
            <person name="Yoon S.-H."/>
            <person name="Perez-Pantoja D."/>
            <person name="Moore E.R.B."/>
        </authorList>
    </citation>
    <scope>NUCLEOTIDE SEQUENCE [LARGE SCALE GENOMIC DNA]</scope>
    <source>
        <strain evidence="9">CCUG 49340</strain>
        <plasmid evidence="8 9">pRK1-2</plasmid>
    </source>
</reference>
<feature type="domain" description="Cas12f1-like TNB" evidence="7">
    <location>
        <begin position="278"/>
        <end position="348"/>
    </location>
</feature>
<feature type="domain" description="Probable transposase IS891/IS1136/IS1341" evidence="6">
    <location>
        <begin position="166"/>
        <end position="266"/>
    </location>
</feature>
<dbReference type="GO" id="GO:0003677">
    <property type="term" value="F:DNA binding"/>
    <property type="evidence" value="ECO:0007669"/>
    <property type="project" value="UniProtKB-KW"/>
</dbReference>
<keyword evidence="5" id="KW-0233">DNA recombination</keyword>
<dbReference type="NCBIfam" id="NF040570">
    <property type="entry name" value="guided_TnpB"/>
    <property type="match status" value="1"/>
</dbReference>
<evidence type="ECO:0000313" key="9">
    <source>
        <dbReference type="Proteomes" id="UP000397656"/>
    </source>
</evidence>
<evidence type="ECO:0000256" key="2">
    <source>
        <dbReference type="ARBA" id="ARBA00011044"/>
    </source>
</evidence>
<dbReference type="GO" id="GO:0006310">
    <property type="term" value="P:DNA recombination"/>
    <property type="evidence" value="ECO:0007669"/>
    <property type="project" value="UniProtKB-KW"/>
</dbReference>
<gene>
    <name evidence="8" type="ORF">F7R26_037630</name>
</gene>
<dbReference type="PANTHER" id="PTHR30405:SF25">
    <property type="entry name" value="RNA-GUIDED DNA ENDONUCLEASE INSQ-RELATED"/>
    <property type="match status" value="1"/>
</dbReference>